<dbReference type="Gene3D" id="3.40.50.1220">
    <property type="entry name" value="TPP-binding domain"/>
    <property type="match status" value="1"/>
</dbReference>
<proteinExistence type="predicted"/>
<dbReference type="Proteomes" id="UP000189883">
    <property type="component" value="Chromosome"/>
</dbReference>
<dbReference type="AlphaFoldDB" id="A0A1S7DVR7"/>
<evidence type="ECO:0000313" key="1">
    <source>
        <dbReference type="EMBL" id="AQY23168.1"/>
    </source>
</evidence>
<gene>
    <name evidence="1" type="ORF">AB406_2234</name>
</gene>
<dbReference type="EMBL" id="CP011859">
    <property type="protein sequence ID" value="AQY23168.1"/>
    <property type="molecule type" value="Genomic_DNA"/>
</dbReference>
<dbReference type="Pfam" id="PF13289">
    <property type="entry name" value="SIR2_2"/>
    <property type="match status" value="1"/>
</dbReference>
<dbReference type="InterPro" id="IPR029035">
    <property type="entry name" value="DHS-like_NAD/FAD-binding_dom"/>
</dbReference>
<name>A0A1S7DVR7_RIEAN</name>
<dbReference type="SUPFAM" id="SSF52467">
    <property type="entry name" value="DHS-like NAD/FAD-binding domain"/>
    <property type="match status" value="1"/>
</dbReference>
<evidence type="ECO:0000313" key="2">
    <source>
        <dbReference type="Proteomes" id="UP000189883"/>
    </source>
</evidence>
<reference evidence="1 2" key="1">
    <citation type="submission" date="2015-06" db="EMBL/GenBank/DDBJ databases">
        <title>R. anatipestifer strain HXb2 is the most virulent strain so far, and the genome sequence would help us uncover the pathogenesis.</title>
        <authorList>
            <person name="Hu Q."/>
            <person name="Qi J."/>
            <person name="Bo H."/>
            <person name="Liu G."/>
            <person name="Tao M."/>
            <person name="Ding Y."/>
            <person name="Xue Y."/>
        </authorList>
    </citation>
    <scope>NUCLEOTIDE SEQUENCE [LARGE SCALE GENOMIC DNA]</scope>
    <source>
        <strain evidence="1 2">HXb2</strain>
    </source>
</reference>
<protein>
    <submittedName>
        <fullName evidence="1">Uncharacterized protein</fullName>
    </submittedName>
</protein>
<dbReference type="RefSeq" id="WP_079208359.1">
    <property type="nucleotide sequence ID" value="NZ_CP011859.1"/>
</dbReference>
<accession>A0A1S7DVR7</accession>
<organism evidence="1 2">
    <name type="scientific">Riemerella anatipestifer</name>
    <name type="common">Moraxella anatipestifer</name>
    <dbReference type="NCBI Taxonomy" id="34085"/>
    <lineage>
        <taxon>Bacteria</taxon>
        <taxon>Pseudomonadati</taxon>
        <taxon>Bacteroidota</taxon>
        <taxon>Flavobacteriia</taxon>
        <taxon>Flavobacteriales</taxon>
        <taxon>Weeksellaceae</taxon>
        <taxon>Riemerella</taxon>
    </lineage>
</organism>
<sequence length="390" mass="45567">MSESKDYLKGTRPFNNEDFPRFSTFLDNQKRLSETIKSWSTISDKVDYIKLIKSLPATRKSTPETALKHLKEAYFNEKLCLVLGAGISSDYGIPNWNDLLQRLLMEDIEEEPANSIILSKLFSKIFNPSPLIAGRYLQSIFSETKISNKFETEVRKSLYQSYNDNYMSKIVDEIIRLCIAPGNSPNLDSIITYNYDDIIEESLKKKNLDIPFESIYGQAIDPEDKKLKIYHVHGFLPRTGTINTENKITLGEFVYHEQYVNIYSWNNIVQINKFRDNTCLFIGTSLTDPNIRRLLDISNSQKKTKKFHYIIKKRTDKEWLKSIIKKLISEEPSLIEDKENFNLNNTIDFLIEMKNRFEEKDSESLGVKTVWIDDYEEEISNLLKKIRSDH</sequence>